<dbReference type="GO" id="GO:0006261">
    <property type="term" value="P:DNA-templated DNA replication"/>
    <property type="evidence" value="ECO:0007669"/>
    <property type="project" value="TreeGrafter"/>
</dbReference>
<evidence type="ECO:0000256" key="7">
    <source>
        <dbReference type="ARBA" id="ARBA00049244"/>
    </source>
</evidence>
<feature type="domain" description="DNA polymerase III delta subunit C-terminal" evidence="8">
    <location>
        <begin position="240"/>
        <end position="325"/>
    </location>
</feature>
<keyword evidence="4" id="KW-0548">Nucleotidyltransferase</keyword>
<evidence type="ECO:0000256" key="5">
    <source>
        <dbReference type="ARBA" id="ARBA00022705"/>
    </source>
</evidence>
<reference evidence="9 10" key="1">
    <citation type="submission" date="2016-09" db="EMBL/GenBank/DDBJ databases">
        <title>Complete genome sequence of the Lysinibacillus sphaericus LMG 22257, a specie of Bacillus with ureolytic activity that can effectively biodeposit calcium carbonate.</title>
        <authorList>
            <person name="Yan W."/>
        </authorList>
    </citation>
    <scope>NUCLEOTIDE SEQUENCE [LARGE SCALE GENOMIC DNA]</scope>
    <source>
        <strain evidence="9 10">LMG 22257</strain>
    </source>
</reference>
<keyword evidence="5" id="KW-0235">DNA replication</keyword>
<evidence type="ECO:0000313" key="9">
    <source>
        <dbReference type="EMBL" id="AOV06329.1"/>
    </source>
</evidence>
<dbReference type="PANTHER" id="PTHR11669">
    <property type="entry name" value="REPLICATION FACTOR C / DNA POLYMERASE III GAMMA-TAU SUBUNIT"/>
    <property type="match status" value="1"/>
</dbReference>
<evidence type="ECO:0000256" key="2">
    <source>
        <dbReference type="ARBA" id="ARBA00014363"/>
    </source>
</evidence>
<keyword evidence="6" id="KW-0239">DNA-directed DNA polymerase</keyword>
<dbReference type="Pfam" id="PF09115">
    <property type="entry name" value="DNApol3-delta_C"/>
    <property type="match status" value="1"/>
</dbReference>
<dbReference type="AlphaFoldDB" id="A0A1D8JCA6"/>
<dbReference type="InterPro" id="IPR015199">
    <property type="entry name" value="DNA_pol_III_delta_C"/>
</dbReference>
<evidence type="ECO:0000259" key="8">
    <source>
        <dbReference type="Pfam" id="PF09115"/>
    </source>
</evidence>
<dbReference type="Pfam" id="PF13177">
    <property type="entry name" value="DNA_pol3_delta2"/>
    <property type="match status" value="1"/>
</dbReference>
<dbReference type="GO" id="GO:0003677">
    <property type="term" value="F:DNA binding"/>
    <property type="evidence" value="ECO:0007669"/>
    <property type="project" value="InterPro"/>
</dbReference>
<gene>
    <name evidence="9" type="ORF">BI350_00960</name>
</gene>
<comment type="catalytic activity">
    <reaction evidence="7">
        <text>DNA(n) + a 2'-deoxyribonucleoside 5'-triphosphate = DNA(n+1) + diphosphate</text>
        <dbReference type="Rhea" id="RHEA:22508"/>
        <dbReference type="Rhea" id="RHEA-COMP:17339"/>
        <dbReference type="Rhea" id="RHEA-COMP:17340"/>
        <dbReference type="ChEBI" id="CHEBI:33019"/>
        <dbReference type="ChEBI" id="CHEBI:61560"/>
        <dbReference type="ChEBI" id="CHEBI:173112"/>
        <dbReference type="EC" id="2.7.7.7"/>
    </reaction>
</comment>
<evidence type="ECO:0000256" key="1">
    <source>
        <dbReference type="ARBA" id="ARBA00012417"/>
    </source>
</evidence>
<dbReference type="Proteomes" id="UP000185746">
    <property type="component" value="Chromosome"/>
</dbReference>
<evidence type="ECO:0000256" key="6">
    <source>
        <dbReference type="ARBA" id="ARBA00022932"/>
    </source>
</evidence>
<organism evidence="9 10">
    <name type="scientific">Sporosarcina ureilytica</name>
    <dbReference type="NCBI Taxonomy" id="298596"/>
    <lineage>
        <taxon>Bacteria</taxon>
        <taxon>Bacillati</taxon>
        <taxon>Bacillota</taxon>
        <taxon>Bacilli</taxon>
        <taxon>Bacillales</taxon>
        <taxon>Caryophanaceae</taxon>
        <taxon>Sporosarcina</taxon>
    </lineage>
</organism>
<dbReference type="NCBIfam" id="TIGR00678">
    <property type="entry name" value="holB"/>
    <property type="match status" value="1"/>
</dbReference>
<dbReference type="FunFam" id="3.40.50.300:FF:001255">
    <property type="entry name" value="DNA polymerase III subunit delta"/>
    <property type="match status" value="1"/>
</dbReference>
<accession>A0A1D8JCA6</accession>
<proteinExistence type="predicted"/>
<dbReference type="PANTHER" id="PTHR11669:SF8">
    <property type="entry name" value="DNA POLYMERASE III SUBUNIT DELTA"/>
    <property type="match status" value="1"/>
</dbReference>
<dbReference type="InterPro" id="IPR027417">
    <property type="entry name" value="P-loop_NTPase"/>
</dbReference>
<dbReference type="InterPro" id="IPR050238">
    <property type="entry name" value="DNA_Rep/Repair_Clamp_Loader"/>
</dbReference>
<dbReference type="EMBL" id="CP017560">
    <property type="protein sequence ID" value="AOV06329.1"/>
    <property type="molecule type" value="Genomic_DNA"/>
</dbReference>
<evidence type="ECO:0000256" key="3">
    <source>
        <dbReference type="ARBA" id="ARBA00022679"/>
    </source>
</evidence>
<name>A0A1D8JCA6_9BACL</name>
<dbReference type="Gene3D" id="3.40.50.300">
    <property type="entry name" value="P-loop containing nucleotide triphosphate hydrolases"/>
    <property type="match status" value="1"/>
</dbReference>
<keyword evidence="3" id="KW-0808">Transferase</keyword>
<sequence>MESTTFINQQIVISRLKASFEHNRIGHAYIFEGERGTGKEEISLFFAKLLLCQNPTQNAPCETCSSCLRVASRNHPNITIIYPDGQTIKKGQMDEFLLEMTKKGYESGRKIYIISQAERMNSASANALLKYLEEPEGNVTAILLTKSYQAILPTIQSRCQRISFLPPSREALISMLEEQGITRSMAATVTMLTANIDEALQLAQDDEFAHMRKTVLKLVEASDQNIHEALLYIQSTWSQVFKEREETDRGLDLLLYAYRDVVALKAELNSLPVYPDHNEFLNSLAMKLTYSQLSAVMEAILQAKRQLGGNMNRTLLMEQLMLNMQEGFLVV</sequence>
<keyword evidence="10" id="KW-1185">Reference proteome</keyword>
<dbReference type="GO" id="GO:0003887">
    <property type="term" value="F:DNA-directed DNA polymerase activity"/>
    <property type="evidence" value="ECO:0007669"/>
    <property type="project" value="UniProtKB-KW"/>
</dbReference>
<dbReference type="SUPFAM" id="SSF52540">
    <property type="entry name" value="P-loop containing nucleoside triphosphate hydrolases"/>
    <property type="match status" value="1"/>
</dbReference>
<dbReference type="GO" id="GO:0008408">
    <property type="term" value="F:3'-5' exonuclease activity"/>
    <property type="evidence" value="ECO:0007669"/>
    <property type="project" value="InterPro"/>
</dbReference>
<evidence type="ECO:0000313" key="10">
    <source>
        <dbReference type="Proteomes" id="UP000185746"/>
    </source>
</evidence>
<dbReference type="EC" id="2.7.7.7" evidence="1"/>
<dbReference type="Gene3D" id="1.20.272.10">
    <property type="match status" value="1"/>
</dbReference>
<dbReference type="KEGG" id="surl:BI350_00960"/>
<evidence type="ECO:0000256" key="4">
    <source>
        <dbReference type="ARBA" id="ARBA00022695"/>
    </source>
</evidence>
<dbReference type="GO" id="GO:0009360">
    <property type="term" value="C:DNA polymerase III complex"/>
    <property type="evidence" value="ECO:0007669"/>
    <property type="project" value="InterPro"/>
</dbReference>
<dbReference type="RefSeq" id="WP_075526426.1">
    <property type="nucleotide sequence ID" value="NZ_CP017560.1"/>
</dbReference>
<dbReference type="InterPro" id="IPR004622">
    <property type="entry name" value="DNA_pol_HolB"/>
</dbReference>
<protein>
    <recommendedName>
        <fullName evidence="2">DNA polymerase III subunit delta'</fullName>
        <ecNumber evidence="1">2.7.7.7</ecNumber>
    </recommendedName>
</protein>